<gene>
    <name evidence="4" type="ORF">SAMN05216207_102340</name>
</gene>
<evidence type="ECO:0000256" key="2">
    <source>
        <dbReference type="SAM" id="MobiDB-lite"/>
    </source>
</evidence>
<keyword evidence="4" id="KW-0378">Hydrolase</keyword>
<keyword evidence="4" id="KW-0255">Endonuclease</keyword>
<dbReference type="GO" id="GO:0004519">
    <property type="term" value="F:endonuclease activity"/>
    <property type="evidence" value="ECO:0007669"/>
    <property type="project" value="UniProtKB-KW"/>
</dbReference>
<evidence type="ECO:0000313" key="4">
    <source>
        <dbReference type="EMBL" id="SFN87084.1"/>
    </source>
</evidence>
<feature type="region of interest" description="Disordered" evidence="2">
    <location>
        <begin position="155"/>
        <end position="176"/>
    </location>
</feature>
<dbReference type="Pfam" id="PF02720">
    <property type="entry name" value="DUF222"/>
    <property type="match status" value="1"/>
</dbReference>
<dbReference type="Proteomes" id="UP000199614">
    <property type="component" value="Unassembled WGS sequence"/>
</dbReference>
<accession>A0A1I5CJL9</accession>
<dbReference type="InterPro" id="IPR002711">
    <property type="entry name" value="HNH"/>
</dbReference>
<reference evidence="4 5" key="1">
    <citation type="submission" date="2016-10" db="EMBL/GenBank/DDBJ databases">
        <authorList>
            <person name="de Groot N.N."/>
        </authorList>
    </citation>
    <scope>NUCLEOTIDE SEQUENCE [LARGE SCALE GENOMIC DNA]</scope>
    <source>
        <strain evidence="4 5">CGMCC 4.1877</strain>
    </source>
</reference>
<feature type="compositionally biased region" description="Basic and acidic residues" evidence="2">
    <location>
        <begin position="159"/>
        <end position="168"/>
    </location>
</feature>
<keyword evidence="4" id="KW-0540">Nuclease</keyword>
<dbReference type="EMBL" id="FOUY01000023">
    <property type="protein sequence ID" value="SFN87084.1"/>
    <property type="molecule type" value="Genomic_DNA"/>
</dbReference>
<dbReference type="AlphaFoldDB" id="A0A1I5CJL9"/>
<protein>
    <submittedName>
        <fullName evidence="4">HNH endonuclease</fullName>
    </submittedName>
</protein>
<keyword evidence="5" id="KW-1185">Reference proteome</keyword>
<evidence type="ECO:0000259" key="3">
    <source>
        <dbReference type="SMART" id="SM00507"/>
    </source>
</evidence>
<feature type="domain" description="HNH nuclease" evidence="3">
    <location>
        <begin position="321"/>
        <end position="373"/>
    </location>
</feature>
<organism evidence="4 5">
    <name type="scientific">Pseudonocardia ammonioxydans</name>
    <dbReference type="NCBI Taxonomy" id="260086"/>
    <lineage>
        <taxon>Bacteria</taxon>
        <taxon>Bacillati</taxon>
        <taxon>Actinomycetota</taxon>
        <taxon>Actinomycetes</taxon>
        <taxon>Pseudonocardiales</taxon>
        <taxon>Pseudonocardiaceae</taxon>
        <taxon>Pseudonocardia</taxon>
    </lineage>
</organism>
<name>A0A1I5CJL9_PSUAM</name>
<dbReference type="GO" id="GO:0003676">
    <property type="term" value="F:nucleic acid binding"/>
    <property type="evidence" value="ECO:0007669"/>
    <property type="project" value="InterPro"/>
</dbReference>
<evidence type="ECO:0000313" key="5">
    <source>
        <dbReference type="Proteomes" id="UP000199614"/>
    </source>
</evidence>
<evidence type="ECO:0000256" key="1">
    <source>
        <dbReference type="ARBA" id="ARBA00023450"/>
    </source>
</evidence>
<dbReference type="CDD" id="cd00085">
    <property type="entry name" value="HNHc"/>
    <property type="match status" value="1"/>
</dbReference>
<dbReference type="InterPro" id="IPR003615">
    <property type="entry name" value="HNH_nuc"/>
</dbReference>
<dbReference type="InterPro" id="IPR003870">
    <property type="entry name" value="DUF222"/>
</dbReference>
<dbReference type="RefSeq" id="WP_177238615.1">
    <property type="nucleotide sequence ID" value="NZ_FOUY01000023.1"/>
</dbReference>
<dbReference type="GO" id="GO:0008270">
    <property type="term" value="F:zinc ion binding"/>
    <property type="evidence" value="ECO:0007669"/>
    <property type="project" value="InterPro"/>
</dbReference>
<dbReference type="STRING" id="260086.SAMN05216207_102340"/>
<sequence length="426" mass="46193">MDDIWKATDEELLLRVGAVQHELNTLSASLVPLVAELMTRGLAKVKGYRDTADLLRSVQNVARSTAKERVRAAEQLSPLYLITGQQVDPQLPVLAEAFERGEVTAEHVRVIQSVLASIPPHLDTHRPALEAELVQHARGLDPDAVAKLGKRALAVLDPDGPRPRDPRPSRNRLTLRPLGNGVEARGWFDTESAAVLRTALSPLTVPVPPVDGAEDQTRDERSTAERNGDGLVELARRMIGVGVLGTEAVQPVQVSVTVPLDTLTAREGAALLGFGEGGLAAVIAAEEARRLVCDARAVPIVLAATGEPLFVGRESRLANRAQRRALAQRDGGCAFPGCDIPPQWCIAHHVVHWIDGGRTDLVNLVLLCRHHHSMIHKGDWVVEMDGGFPVFHPPPWIPGGPRRNVLHRPDLVGRIPEQAAREPVPL</sequence>
<comment type="similarity">
    <text evidence="1">Belongs to the Rv1128c/1148c/1588c/1702c/1945/3466 family.</text>
</comment>
<feature type="region of interest" description="Disordered" evidence="2">
    <location>
        <begin position="206"/>
        <end position="226"/>
    </location>
</feature>
<dbReference type="Gene3D" id="1.10.30.50">
    <property type="match status" value="1"/>
</dbReference>
<dbReference type="SMART" id="SM00507">
    <property type="entry name" value="HNHc"/>
    <property type="match status" value="1"/>
</dbReference>
<feature type="compositionally biased region" description="Basic and acidic residues" evidence="2">
    <location>
        <begin position="215"/>
        <end position="226"/>
    </location>
</feature>
<dbReference type="Pfam" id="PF01844">
    <property type="entry name" value="HNH"/>
    <property type="match status" value="1"/>
</dbReference>
<proteinExistence type="inferred from homology"/>